<dbReference type="Proteomes" id="UP000708208">
    <property type="component" value="Unassembled WGS sequence"/>
</dbReference>
<organism evidence="1 2">
    <name type="scientific">Allacma fusca</name>
    <dbReference type="NCBI Taxonomy" id="39272"/>
    <lineage>
        <taxon>Eukaryota</taxon>
        <taxon>Metazoa</taxon>
        <taxon>Ecdysozoa</taxon>
        <taxon>Arthropoda</taxon>
        <taxon>Hexapoda</taxon>
        <taxon>Collembola</taxon>
        <taxon>Symphypleona</taxon>
        <taxon>Sminthuridae</taxon>
        <taxon>Allacma</taxon>
    </lineage>
</organism>
<comment type="caution">
    <text evidence="1">The sequence shown here is derived from an EMBL/GenBank/DDBJ whole genome shotgun (WGS) entry which is preliminary data.</text>
</comment>
<evidence type="ECO:0000313" key="2">
    <source>
        <dbReference type="Proteomes" id="UP000708208"/>
    </source>
</evidence>
<gene>
    <name evidence="1" type="ORF">AFUS01_LOCUS31880</name>
</gene>
<sequence length="259" mass="30775">MAMQTSTCSSKHYLYYRSVLDLQDIESFEFIFITNFFQVVNSTSFVPKNTQSRYLELYLKDFNTTHDRAKTEVMESLIQKEEERASANSFGSYRLIRRVKQFLLNLFYYKSLEVAKEILQFDDQFLLRQCGLVERGRFRSPINNVYLEESLQLDIAPAKTEPTVPYNNKVKYSVISPIGLQARIQLEWKLYPSIKQLYFKYRNRTKDAFREGFETQHQDVRTYLQDFEDSTKNFVKSLENWPADTQPLHNMTSFFNGHI</sequence>
<keyword evidence="2" id="KW-1185">Reference proteome</keyword>
<protein>
    <submittedName>
        <fullName evidence="1">Uncharacterized protein</fullName>
    </submittedName>
</protein>
<dbReference type="EMBL" id="CAJVCH010514496">
    <property type="protein sequence ID" value="CAG7821549.1"/>
    <property type="molecule type" value="Genomic_DNA"/>
</dbReference>
<reference evidence="1" key="1">
    <citation type="submission" date="2021-06" db="EMBL/GenBank/DDBJ databases">
        <authorList>
            <person name="Hodson N. C."/>
            <person name="Mongue J. A."/>
            <person name="Jaron S. K."/>
        </authorList>
    </citation>
    <scope>NUCLEOTIDE SEQUENCE</scope>
</reference>
<accession>A0A8J2PSM5</accession>
<evidence type="ECO:0000313" key="1">
    <source>
        <dbReference type="EMBL" id="CAG7821549.1"/>
    </source>
</evidence>
<name>A0A8J2PSM5_9HEXA</name>
<proteinExistence type="predicted"/>
<dbReference type="AlphaFoldDB" id="A0A8J2PSM5"/>